<dbReference type="InterPro" id="IPR006638">
    <property type="entry name" value="Elp3/MiaA/NifB-like_rSAM"/>
</dbReference>
<dbReference type="SMART" id="SM00729">
    <property type="entry name" value="Elp3"/>
    <property type="match status" value="1"/>
</dbReference>
<dbReference type="PANTHER" id="PTHR13932:SF5">
    <property type="entry name" value="RADICAL S-ADENOSYL METHIONINE DOMAIN-CONTAINING PROTEIN 1, MITOCHONDRIAL"/>
    <property type="match status" value="1"/>
</dbReference>
<dbReference type="InterPro" id="IPR004559">
    <property type="entry name" value="HemW-like"/>
</dbReference>
<dbReference type="SFLD" id="SFLDF00562">
    <property type="entry name" value="HemN-like__clustered_with_heat"/>
    <property type="match status" value="1"/>
</dbReference>
<dbReference type="InterPro" id="IPR007197">
    <property type="entry name" value="rSAM"/>
</dbReference>
<dbReference type="Gene3D" id="3.80.30.20">
    <property type="entry name" value="tm_1862 like domain"/>
    <property type="match status" value="1"/>
</dbReference>
<dbReference type="SUPFAM" id="SSF102114">
    <property type="entry name" value="Radical SAM enzymes"/>
    <property type="match status" value="1"/>
</dbReference>
<organism evidence="3">
    <name type="scientific">freshwater metagenome</name>
    <dbReference type="NCBI Taxonomy" id="449393"/>
    <lineage>
        <taxon>unclassified sequences</taxon>
        <taxon>metagenomes</taxon>
        <taxon>ecological metagenomes</taxon>
    </lineage>
</organism>
<sequence>MPSADGRLPEGIVPNSQTPFSAYVHVPYCRVRCGYCDFNTYTSDELRGSRRETYGETVGREISLARKSLTRVGDNRAVSTVFFGGGTPTLLPAESLVAMLDELSATFECEADVEVTTEANPDTVDSAYFDTLVAGGFTRVSLGVQSVVPHVLATLDRTHDAERISGVVAAAKASGLAVSVDVIFGTPGETLDDWRRTLDAVVGFQLDHVSAYALIVEAGTALERRIRRGDVAPVDDDLHADMYELADEVLGGGGLAWYEISNWARTPETRSKHNLAYWRNHDWWGFGPGAHSHIAGARWWNVKHPAEYQQRLEAEKTPAVGYEIPDAPARELERLMLGLRLSDGLERAQTNQAEVLALVRDGLLIDEAAQGGQLVLTLAGRLRADEVVRRLVETDD</sequence>
<proteinExistence type="inferred from homology"/>
<comment type="similarity">
    <text evidence="1">Belongs to the anaerobic coproporphyrinogen-III oxidase family. HemW subfamily.</text>
</comment>
<dbReference type="NCBIfam" id="TIGR00539">
    <property type="entry name" value="hemN_rel"/>
    <property type="match status" value="1"/>
</dbReference>
<dbReference type="GO" id="GO:0051539">
    <property type="term" value="F:4 iron, 4 sulfur cluster binding"/>
    <property type="evidence" value="ECO:0007669"/>
    <property type="project" value="InterPro"/>
</dbReference>
<dbReference type="InterPro" id="IPR058240">
    <property type="entry name" value="rSAM_sf"/>
</dbReference>
<name>A0A6J7FNJ5_9ZZZZ</name>
<dbReference type="GO" id="GO:0005737">
    <property type="term" value="C:cytoplasm"/>
    <property type="evidence" value="ECO:0007669"/>
    <property type="project" value="InterPro"/>
</dbReference>
<dbReference type="AlphaFoldDB" id="A0A6J7FNJ5"/>
<dbReference type="SFLD" id="SFLDS00029">
    <property type="entry name" value="Radical_SAM"/>
    <property type="match status" value="1"/>
</dbReference>
<dbReference type="GO" id="GO:0006779">
    <property type="term" value="P:porphyrin-containing compound biosynthetic process"/>
    <property type="evidence" value="ECO:0007669"/>
    <property type="project" value="InterPro"/>
</dbReference>
<feature type="domain" description="Radical SAM core" evidence="2">
    <location>
        <begin position="14"/>
        <end position="256"/>
    </location>
</feature>
<reference evidence="3" key="1">
    <citation type="submission" date="2020-05" db="EMBL/GenBank/DDBJ databases">
        <authorList>
            <person name="Chiriac C."/>
            <person name="Salcher M."/>
            <person name="Ghai R."/>
            <person name="Kavagutti S V."/>
        </authorList>
    </citation>
    <scope>NUCLEOTIDE SEQUENCE</scope>
</reference>
<dbReference type="InterPro" id="IPR023404">
    <property type="entry name" value="rSAM_horseshoe"/>
</dbReference>
<dbReference type="SFLD" id="SFLDG01065">
    <property type="entry name" value="anaerobic_coproporphyrinogen-I"/>
    <property type="match status" value="1"/>
</dbReference>
<dbReference type="PANTHER" id="PTHR13932">
    <property type="entry name" value="COPROPORPHYRINIGEN III OXIDASE"/>
    <property type="match status" value="1"/>
</dbReference>
<evidence type="ECO:0000259" key="2">
    <source>
        <dbReference type="PROSITE" id="PS51918"/>
    </source>
</evidence>
<dbReference type="CDD" id="cd01335">
    <property type="entry name" value="Radical_SAM"/>
    <property type="match status" value="1"/>
</dbReference>
<dbReference type="SFLD" id="SFLDG01082">
    <property type="entry name" value="B12-binding_domain_containing"/>
    <property type="match status" value="1"/>
</dbReference>
<dbReference type="PROSITE" id="PS51918">
    <property type="entry name" value="RADICAL_SAM"/>
    <property type="match status" value="1"/>
</dbReference>
<dbReference type="InterPro" id="IPR034505">
    <property type="entry name" value="Coproporphyrinogen-III_oxidase"/>
</dbReference>
<accession>A0A6J7FNJ5</accession>
<evidence type="ECO:0000256" key="1">
    <source>
        <dbReference type="ARBA" id="ARBA00006100"/>
    </source>
</evidence>
<protein>
    <submittedName>
        <fullName evidence="3">Unannotated protein</fullName>
    </submittedName>
</protein>
<dbReference type="GO" id="GO:0004109">
    <property type="term" value="F:coproporphyrinogen oxidase activity"/>
    <property type="evidence" value="ECO:0007669"/>
    <property type="project" value="InterPro"/>
</dbReference>
<dbReference type="Pfam" id="PF04055">
    <property type="entry name" value="Radical_SAM"/>
    <property type="match status" value="1"/>
</dbReference>
<evidence type="ECO:0000313" key="3">
    <source>
        <dbReference type="EMBL" id="CAB4897037.1"/>
    </source>
</evidence>
<dbReference type="EMBL" id="CAFBMB010000043">
    <property type="protein sequence ID" value="CAB4897037.1"/>
    <property type="molecule type" value="Genomic_DNA"/>
</dbReference>
<gene>
    <name evidence="3" type="ORF">UFOPK3516_00741</name>
</gene>